<organism evidence="1 2">
    <name type="scientific">Holotrichia oblita</name>
    <name type="common">Chafer beetle</name>
    <dbReference type="NCBI Taxonomy" id="644536"/>
    <lineage>
        <taxon>Eukaryota</taxon>
        <taxon>Metazoa</taxon>
        <taxon>Ecdysozoa</taxon>
        <taxon>Arthropoda</taxon>
        <taxon>Hexapoda</taxon>
        <taxon>Insecta</taxon>
        <taxon>Pterygota</taxon>
        <taxon>Neoptera</taxon>
        <taxon>Endopterygota</taxon>
        <taxon>Coleoptera</taxon>
        <taxon>Polyphaga</taxon>
        <taxon>Scarabaeiformia</taxon>
        <taxon>Scarabaeidae</taxon>
        <taxon>Melolonthinae</taxon>
        <taxon>Holotrichia</taxon>
    </lineage>
</organism>
<gene>
    <name evidence="1" type="ORF">MML48_1g15326</name>
</gene>
<protein>
    <submittedName>
        <fullName evidence="1">Xenotropic and polytropic retrovirus receptor 1-related</fullName>
    </submittedName>
</protein>
<reference evidence="1" key="1">
    <citation type="submission" date="2022-04" db="EMBL/GenBank/DDBJ databases">
        <title>Chromosome-scale genome assembly of Holotrichia oblita Faldermann.</title>
        <authorList>
            <person name="Rongchong L."/>
        </authorList>
    </citation>
    <scope>NUCLEOTIDE SEQUENCE</scope>
    <source>
        <strain evidence="1">81SQS9</strain>
    </source>
</reference>
<evidence type="ECO:0000313" key="2">
    <source>
        <dbReference type="Proteomes" id="UP001056778"/>
    </source>
</evidence>
<comment type="caution">
    <text evidence="1">The sequence shown here is derived from an EMBL/GenBank/DDBJ whole genome shotgun (WGS) entry which is preliminary data.</text>
</comment>
<keyword evidence="2" id="KW-1185">Reference proteome</keyword>
<accession>A0ACB9TSA1</accession>
<dbReference type="EMBL" id="CM043015">
    <property type="protein sequence ID" value="KAI4469747.1"/>
    <property type="molecule type" value="Genomic_DNA"/>
</dbReference>
<sequence>MKFAEHLAAHITPEWRKQYINYEEMKALLYSAVEQAPSAEHVEPEVSQRYFAKFDEQFFHYCDKELTKINTFYSEKLAEATRKYANLRSEIVETPFDDDKKKKDKSRNILRKKNLPIRKTQELKLAFSEFYLSLILLQNYQNLNFTGFRKILKKHDKLLSSEVGARWRTNHVENAHFYMNKDIDRLIRETEQTVTQHIEGGDRQKAMKRLRVPPLGEKQSPWITFKVGLFSGSFTILVIAVRVFFAPFFYVHFADFWMADQLISLIPFVTDIQYIVCFYYTNNDWYKAKGNVILFKCLLCRISGYAYANYCIEKRIFLRLFIACLPPWFRFAQCLRRFRDTRETFPHLANAAKAVRDISVAPLDCSDQMLIIRMMDDDNGVINRRKKKNIKRKEENPRFMLEGESTDELDAC</sequence>
<proteinExistence type="predicted"/>
<dbReference type="Proteomes" id="UP001056778">
    <property type="component" value="Chromosome 1"/>
</dbReference>
<evidence type="ECO:0000313" key="1">
    <source>
        <dbReference type="EMBL" id="KAI4469747.1"/>
    </source>
</evidence>
<keyword evidence="1" id="KW-0675">Receptor</keyword>
<name>A0ACB9TSA1_HOLOL</name>